<feature type="compositionally biased region" description="Basic and acidic residues" evidence="2">
    <location>
        <begin position="427"/>
        <end position="438"/>
    </location>
</feature>
<keyword evidence="1" id="KW-0175">Coiled coil</keyword>
<name>A0A9P4MRM0_9PLEO</name>
<dbReference type="PANTHER" id="PTHR22761">
    <property type="entry name" value="CHARGED MULTIVESICULAR BODY PROTEIN"/>
    <property type="match status" value="1"/>
</dbReference>
<reference evidence="3" key="1">
    <citation type="journal article" date="2020" name="Stud. Mycol.">
        <title>101 Dothideomycetes genomes: a test case for predicting lifestyles and emergence of pathogens.</title>
        <authorList>
            <person name="Haridas S."/>
            <person name="Albert R."/>
            <person name="Binder M."/>
            <person name="Bloem J."/>
            <person name="Labutti K."/>
            <person name="Salamov A."/>
            <person name="Andreopoulos B."/>
            <person name="Baker S."/>
            <person name="Barry K."/>
            <person name="Bills G."/>
            <person name="Bluhm B."/>
            <person name="Cannon C."/>
            <person name="Castanera R."/>
            <person name="Culley D."/>
            <person name="Daum C."/>
            <person name="Ezra D."/>
            <person name="Gonzalez J."/>
            <person name="Henrissat B."/>
            <person name="Kuo A."/>
            <person name="Liang C."/>
            <person name="Lipzen A."/>
            <person name="Lutzoni F."/>
            <person name="Magnuson J."/>
            <person name="Mondo S."/>
            <person name="Nolan M."/>
            <person name="Ohm R."/>
            <person name="Pangilinan J."/>
            <person name="Park H.-J."/>
            <person name="Ramirez L."/>
            <person name="Alfaro M."/>
            <person name="Sun H."/>
            <person name="Tritt A."/>
            <person name="Yoshinaga Y."/>
            <person name="Zwiers L.-H."/>
            <person name="Turgeon B."/>
            <person name="Goodwin S."/>
            <person name="Spatafora J."/>
            <person name="Crous P."/>
            <person name="Grigoriev I."/>
        </authorList>
    </citation>
    <scope>NUCLEOTIDE SEQUENCE</scope>
    <source>
        <strain evidence="3">ATCC 74209</strain>
    </source>
</reference>
<accession>A0A9P4MRM0</accession>
<evidence type="ECO:0000313" key="4">
    <source>
        <dbReference type="Proteomes" id="UP000799536"/>
    </source>
</evidence>
<dbReference type="GO" id="GO:0006900">
    <property type="term" value="P:vesicle budding from membrane"/>
    <property type="evidence" value="ECO:0007669"/>
    <property type="project" value="TreeGrafter"/>
</dbReference>
<sequence length="438" mass="47574">MTDLLEFIFANEEAFKSARRGWGLFSDFSAQAGINSVSFTANADAWKQALAHAAIAGLIPNQSGVRSLLSIQTGDQLLTALAHKDYGRPLGLYVVFEDAVSKHEMIPLNDFLSSRTSIYQSSWSISPVNAFKWGLRKLGVLGEPNVGRKGKLEIANFVVVTNVETAAELVLKHVSHLSGVDLLFSRIRFLKELGNVLNPALSFSGTDVDVLFVYLSRDKQVASSDGQTIKFKSYTETRPEPINDHDTAISNLRDLIDKLESQIPALDQKIAEMDASARIMVGNKQMNAAKQALRSKKMLVSALVKRTATLNSLQSTYAGLEQAVSQVEIFSAIKASSAALKGLNNQMGSPEVVQGVVDELNNQMANVDEVSGILNGTGQPVDETEIEAELTALQSFETAAALGQLEPAQKGLKTLPEPEMMDIDPVLESKEKERPLLA</sequence>
<proteinExistence type="predicted"/>
<evidence type="ECO:0008006" key="5">
    <source>
        <dbReference type="Google" id="ProtNLM"/>
    </source>
</evidence>
<dbReference type="AlphaFoldDB" id="A0A9P4MRM0"/>
<dbReference type="Gene3D" id="6.10.140.1230">
    <property type="match status" value="1"/>
</dbReference>
<dbReference type="EMBL" id="ML994040">
    <property type="protein sequence ID" value="KAF2200077.1"/>
    <property type="molecule type" value="Genomic_DNA"/>
</dbReference>
<dbReference type="GO" id="GO:0009898">
    <property type="term" value="C:cytoplasmic side of plasma membrane"/>
    <property type="evidence" value="ECO:0007669"/>
    <property type="project" value="TreeGrafter"/>
</dbReference>
<evidence type="ECO:0000313" key="3">
    <source>
        <dbReference type="EMBL" id="KAF2200077.1"/>
    </source>
</evidence>
<gene>
    <name evidence="3" type="ORF">GQ43DRAFT_441890</name>
</gene>
<dbReference type="PANTHER" id="PTHR22761:SF18">
    <property type="entry name" value="SORTING PROTEIN SNF7 FAMILY PROTEIN, PUTATIVE (AFU_ORTHOLOGUE AFUA_2G16692)-RELATED"/>
    <property type="match status" value="1"/>
</dbReference>
<dbReference type="OrthoDB" id="10250120at2759"/>
<feature type="coiled-coil region" evidence="1">
    <location>
        <begin position="242"/>
        <end position="276"/>
    </location>
</feature>
<keyword evidence="4" id="KW-1185">Reference proteome</keyword>
<evidence type="ECO:0000256" key="2">
    <source>
        <dbReference type="SAM" id="MobiDB-lite"/>
    </source>
</evidence>
<protein>
    <recommendedName>
        <fullName evidence="5">SNF7 family protein</fullName>
    </recommendedName>
</protein>
<dbReference type="InterPro" id="IPR005024">
    <property type="entry name" value="Snf7_fam"/>
</dbReference>
<dbReference type="Pfam" id="PF03357">
    <property type="entry name" value="Snf7"/>
    <property type="match status" value="1"/>
</dbReference>
<dbReference type="Proteomes" id="UP000799536">
    <property type="component" value="Unassembled WGS sequence"/>
</dbReference>
<dbReference type="GO" id="GO:0032511">
    <property type="term" value="P:late endosome to vacuole transport via multivesicular body sorting pathway"/>
    <property type="evidence" value="ECO:0007669"/>
    <property type="project" value="TreeGrafter"/>
</dbReference>
<evidence type="ECO:0000256" key="1">
    <source>
        <dbReference type="SAM" id="Coils"/>
    </source>
</evidence>
<feature type="region of interest" description="Disordered" evidence="2">
    <location>
        <begin position="407"/>
        <end position="438"/>
    </location>
</feature>
<dbReference type="GO" id="GO:0000815">
    <property type="term" value="C:ESCRT III complex"/>
    <property type="evidence" value="ECO:0007669"/>
    <property type="project" value="TreeGrafter"/>
</dbReference>
<organism evidence="3 4">
    <name type="scientific">Delitschia confertaspora ATCC 74209</name>
    <dbReference type="NCBI Taxonomy" id="1513339"/>
    <lineage>
        <taxon>Eukaryota</taxon>
        <taxon>Fungi</taxon>
        <taxon>Dikarya</taxon>
        <taxon>Ascomycota</taxon>
        <taxon>Pezizomycotina</taxon>
        <taxon>Dothideomycetes</taxon>
        <taxon>Pleosporomycetidae</taxon>
        <taxon>Pleosporales</taxon>
        <taxon>Delitschiaceae</taxon>
        <taxon>Delitschia</taxon>
    </lineage>
</organism>
<comment type="caution">
    <text evidence="3">The sequence shown here is derived from an EMBL/GenBank/DDBJ whole genome shotgun (WGS) entry which is preliminary data.</text>
</comment>
<dbReference type="GO" id="GO:0005771">
    <property type="term" value="C:multivesicular body"/>
    <property type="evidence" value="ECO:0007669"/>
    <property type="project" value="TreeGrafter"/>
</dbReference>